<sequence length="75" mass="9155">MERFNGRVNEILRTTHFDSAADLDSMLWHDRRLYNHHIPQRALGHITPVQKLKRWYEEHPELFRKLVYDQSGLDR</sequence>
<evidence type="ECO:0000313" key="2">
    <source>
        <dbReference type="EMBL" id="BAU58094.1"/>
    </source>
</evidence>
<accession>A0A0X8X9S0</accession>
<proteinExistence type="predicted"/>
<dbReference type="InterPro" id="IPR001584">
    <property type="entry name" value="Integrase_cat-core"/>
</dbReference>
<dbReference type="EMBL" id="AP017372">
    <property type="protein sequence ID" value="BAU58094.1"/>
    <property type="molecule type" value="Genomic_DNA"/>
</dbReference>
<dbReference type="GO" id="GO:0015074">
    <property type="term" value="P:DNA integration"/>
    <property type="evidence" value="ECO:0007669"/>
    <property type="project" value="InterPro"/>
</dbReference>
<dbReference type="KEGG" id="hhk:HH1059_13860"/>
<feature type="domain" description="Integrase catalytic" evidence="1">
    <location>
        <begin position="1"/>
        <end position="48"/>
    </location>
</feature>
<keyword evidence="3" id="KW-1185">Reference proteome</keyword>
<dbReference type="InterPro" id="IPR012337">
    <property type="entry name" value="RNaseH-like_sf"/>
</dbReference>
<evidence type="ECO:0000259" key="1">
    <source>
        <dbReference type="Pfam" id="PF13683"/>
    </source>
</evidence>
<dbReference type="SUPFAM" id="SSF53098">
    <property type="entry name" value="Ribonuclease H-like"/>
    <property type="match status" value="1"/>
</dbReference>
<protein>
    <submittedName>
        <fullName evidence="2">Mobile element protein</fullName>
    </submittedName>
</protein>
<dbReference type="Pfam" id="PF13683">
    <property type="entry name" value="rve_3"/>
    <property type="match status" value="1"/>
</dbReference>
<organism evidence="2 3">
    <name type="scientific">Halorhodospira halochloris</name>
    <name type="common">Ectothiorhodospira halochloris</name>
    <dbReference type="NCBI Taxonomy" id="1052"/>
    <lineage>
        <taxon>Bacteria</taxon>
        <taxon>Pseudomonadati</taxon>
        <taxon>Pseudomonadota</taxon>
        <taxon>Gammaproteobacteria</taxon>
        <taxon>Chromatiales</taxon>
        <taxon>Ectothiorhodospiraceae</taxon>
        <taxon>Halorhodospira</taxon>
    </lineage>
</organism>
<evidence type="ECO:0000313" key="3">
    <source>
        <dbReference type="Proteomes" id="UP000218890"/>
    </source>
</evidence>
<name>A0A0X8X9S0_HALHR</name>
<dbReference type="AlphaFoldDB" id="A0A0X8X9S0"/>
<reference evidence="2" key="1">
    <citation type="submission" date="2016-02" db="EMBL/GenBank/DDBJ databases">
        <title>Halorhodospira halochloris DSM-1059 complete genome, version 2.</title>
        <authorList>
            <person name="Tsukatani Y."/>
        </authorList>
    </citation>
    <scope>NUCLEOTIDE SEQUENCE</scope>
    <source>
        <strain evidence="2">DSM 1059</strain>
    </source>
</reference>
<dbReference type="Proteomes" id="UP000218890">
    <property type="component" value="Chromosome"/>
</dbReference>
<gene>
    <name evidence="2" type="ORF">HH1059_13860</name>
</gene>